<dbReference type="RefSeq" id="WP_305995765.1">
    <property type="nucleotide sequence ID" value="NZ_JAVALS010000003.1"/>
</dbReference>
<dbReference type="InterPro" id="IPR027785">
    <property type="entry name" value="UvrD-like_helicase_C"/>
</dbReference>
<evidence type="ECO:0000313" key="3">
    <source>
        <dbReference type="EMBL" id="MDP5226708.1"/>
    </source>
</evidence>
<dbReference type="SUPFAM" id="SSF52540">
    <property type="entry name" value="P-loop containing nucleoside triphosphate hydrolases"/>
    <property type="match status" value="1"/>
</dbReference>
<evidence type="ECO:0000259" key="1">
    <source>
        <dbReference type="Pfam" id="PF08378"/>
    </source>
</evidence>
<dbReference type="EMBL" id="JAVALS010000003">
    <property type="protein sequence ID" value="MDP5226708.1"/>
    <property type="molecule type" value="Genomic_DNA"/>
</dbReference>
<dbReference type="PANTHER" id="PTHR11070:SF2">
    <property type="entry name" value="ATP-DEPENDENT DNA HELICASE SRS2"/>
    <property type="match status" value="1"/>
</dbReference>
<name>A0ABT9IM99_9MICC</name>
<keyword evidence="4" id="KW-1185">Reference proteome</keyword>
<proteinExistence type="predicted"/>
<sequence>MTTPAPPGRTGTTEPVTQGVHIARSVPEEPLFGEGRDAERRVWATLLRQLPDDVVVCHSVQVRDGAAEHEIDLLVLWPGVGIACLEVKGGRVSVDGGQWLQADRNGKHRIASPVAQAQSAMHGFLNMVSQRLGTPLTSRIIYLGAFPYTAVAPGWEMAGTPRALILDEAELAGDALAERIRGAIHAEAKGHSSLAPPYAERLEQFIAGGLPDDDGAAFASGDPSASSEAEDAQERLTEKQQLLLTATRSLKHVRFVGGAGSGKTWLAVEKARRLAKAGKRVGLFCYNKGLGQHLARQVARWRHRKPVFTGEFHAFALQQGVPAGVGQEYFDAEMPRRLSELGVWADPADKFDAIVVDEAQDLAPSWWEALLSWVKEPARAEVYAFMDDRQDVYRRWDGADVAAVGDQVVTFAPIHVDENLRNSRRIAESFACFAGEGFTPRTDTGLPVRIVACAAGGEIGAADDLVDPLLEEGWAANQIALLTTKHRHPVHQEAYDGGDAAVAEYWRDFHDGRKVFYGHVLGIKGLERSVVILCMDGFKDMDRARELLYVGMSRARSLLVLVGDPDVIREAGREELVKVLAEKGVRR</sequence>
<accession>A0ABT9IM99</accession>
<gene>
    <name evidence="3" type="ORF">Q9R02_06040</name>
</gene>
<comment type="caution">
    <text evidence="3">The sequence shown here is derived from an EMBL/GenBank/DDBJ whole genome shotgun (WGS) entry which is preliminary data.</text>
</comment>
<dbReference type="Pfam" id="PF08378">
    <property type="entry name" value="NERD"/>
    <property type="match status" value="1"/>
</dbReference>
<organism evidence="3 4">
    <name type="scientific">Arthrobacter horti</name>
    <dbReference type="NCBI Taxonomy" id="3068273"/>
    <lineage>
        <taxon>Bacteria</taxon>
        <taxon>Bacillati</taxon>
        <taxon>Actinomycetota</taxon>
        <taxon>Actinomycetes</taxon>
        <taxon>Micrococcales</taxon>
        <taxon>Micrococcaceae</taxon>
        <taxon>Arthrobacter</taxon>
    </lineage>
</organism>
<evidence type="ECO:0000313" key="4">
    <source>
        <dbReference type="Proteomes" id="UP001232725"/>
    </source>
</evidence>
<dbReference type="Pfam" id="PF13538">
    <property type="entry name" value="UvrD_C_2"/>
    <property type="match status" value="1"/>
</dbReference>
<feature type="domain" description="UvrD-like helicase C-terminal" evidence="2">
    <location>
        <begin position="523"/>
        <end position="562"/>
    </location>
</feature>
<dbReference type="InterPro" id="IPR000212">
    <property type="entry name" value="DNA_helicase_UvrD/REP"/>
</dbReference>
<dbReference type="Proteomes" id="UP001232725">
    <property type="component" value="Unassembled WGS sequence"/>
</dbReference>
<protein>
    <submittedName>
        <fullName evidence="3">NERD domain-containing protein</fullName>
    </submittedName>
</protein>
<dbReference type="Gene3D" id="3.40.50.300">
    <property type="entry name" value="P-loop containing nucleotide triphosphate hydrolases"/>
    <property type="match status" value="2"/>
</dbReference>
<dbReference type="PANTHER" id="PTHR11070">
    <property type="entry name" value="UVRD / RECB / PCRA DNA HELICASE FAMILY MEMBER"/>
    <property type="match status" value="1"/>
</dbReference>
<reference evidence="3 4" key="1">
    <citation type="submission" date="2023-08" db="EMBL/GenBank/DDBJ databases">
        <title>Arthrobacter horti sp. nov., isolated from forest soil.</title>
        <authorList>
            <person name="Park M."/>
        </authorList>
    </citation>
    <scope>NUCLEOTIDE SEQUENCE [LARGE SCALE GENOMIC DNA]</scope>
    <source>
        <strain evidence="3 4">YJM1</strain>
    </source>
</reference>
<dbReference type="InterPro" id="IPR027417">
    <property type="entry name" value="P-loop_NTPase"/>
</dbReference>
<feature type="domain" description="NERD" evidence="1">
    <location>
        <begin position="35"/>
        <end position="128"/>
    </location>
</feature>
<evidence type="ECO:0000259" key="2">
    <source>
        <dbReference type="Pfam" id="PF13538"/>
    </source>
</evidence>
<dbReference type="InterPro" id="IPR011528">
    <property type="entry name" value="NERD"/>
</dbReference>